<proteinExistence type="predicted"/>
<accession>A0ACC6P8L6</accession>
<protein>
    <submittedName>
        <fullName evidence="1">Nickel ABC transporter permease</fullName>
    </submittedName>
</protein>
<gene>
    <name evidence="1" type="primary">nikB</name>
    <name evidence="1" type="ORF">WKI47_05015</name>
</gene>
<name>A0ACC6P8L6_9BACL</name>
<sequence length="299" mass="32187">MVNLLVVLLGVSLITFSLMHLAPGDPAEIMLRADGVQPTREAVEALRQSLGLDAPLHIQYVEWLGRVLRLDLGLSLTTGKPVAQELLSRLPATAWLALCAVVFAALLSLPLGIAAALFQASWWDRISKLISLASVSVPAYWLGLLLLFYGAVRLKMFPVAGMDSPVSVVLPALTLGFGIAGVYIRLIRTGMLEVLERPYVRAARARGLREGAVIAGHALRNALLPSITLLGMQIGALLGGAVIVETLFAWPGIGKFAVEAIYAKDYVVIQGYVLLTALIVVLTNRAVDGFYKLLDPRMK</sequence>
<reference evidence="1" key="1">
    <citation type="submission" date="2024-03" db="EMBL/GenBank/DDBJ databases">
        <title>Whole genome sequecning of epiphytes from Marcgravia umbellata leaves.</title>
        <authorList>
            <person name="Kumar G."/>
            <person name="Savka M.A."/>
        </authorList>
    </citation>
    <scope>NUCLEOTIDE SEQUENCE</scope>
    <source>
        <strain evidence="1">RIT_BL5</strain>
    </source>
</reference>
<organism evidence="1 2">
    <name type="scientific">Saccharibacillus sacchari</name>
    <dbReference type="NCBI Taxonomy" id="456493"/>
    <lineage>
        <taxon>Bacteria</taxon>
        <taxon>Bacillati</taxon>
        <taxon>Bacillota</taxon>
        <taxon>Bacilli</taxon>
        <taxon>Bacillales</taxon>
        <taxon>Paenibacillaceae</taxon>
        <taxon>Saccharibacillus</taxon>
    </lineage>
</organism>
<dbReference type="Proteomes" id="UP001380953">
    <property type="component" value="Unassembled WGS sequence"/>
</dbReference>
<keyword evidence="2" id="KW-1185">Reference proteome</keyword>
<dbReference type="EMBL" id="JBBKAR010000016">
    <property type="protein sequence ID" value="MEJ8303275.1"/>
    <property type="molecule type" value="Genomic_DNA"/>
</dbReference>
<evidence type="ECO:0000313" key="2">
    <source>
        <dbReference type="Proteomes" id="UP001380953"/>
    </source>
</evidence>
<comment type="caution">
    <text evidence="1">The sequence shown here is derived from an EMBL/GenBank/DDBJ whole genome shotgun (WGS) entry which is preliminary data.</text>
</comment>
<evidence type="ECO:0000313" key="1">
    <source>
        <dbReference type="EMBL" id="MEJ8303275.1"/>
    </source>
</evidence>